<evidence type="ECO:0000256" key="3">
    <source>
        <dbReference type="SAM" id="MobiDB-lite"/>
    </source>
</evidence>
<evidence type="ECO:0000259" key="4">
    <source>
        <dbReference type="PROSITE" id="PS50157"/>
    </source>
</evidence>
<organism evidence="5 6">
    <name type="scientific">Ascosphaera apis ARSEF 7405</name>
    <dbReference type="NCBI Taxonomy" id="392613"/>
    <lineage>
        <taxon>Eukaryota</taxon>
        <taxon>Fungi</taxon>
        <taxon>Dikarya</taxon>
        <taxon>Ascomycota</taxon>
        <taxon>Pezizomycotina</taxon>
        <taxon>Eurotiomycetes</taxon>
        <taxon>Eurotiomycetidae</taxon>
        <taxon>Onygenales</taxon>
        <taxon>Ascosphaeraceae</taxon>
        <taxon>Ascosphaera</taxon>
    </lineage>
</organism>
<dbReference type="GO" id="GO:0008270">
    <property type="term" value="F:zinc ion binding"/>
    <property type="evidence" value="ECO:0007669"/>
    <property type="project" value="UniProtKB-KW"/>
</dbReference>
<name>A0A167W5W6_9EURO</name>
<accession>A0A167W5W6</accession>
<feature type="coiled-coil region" evidence="2">
    <location>
        <begin position="142"/>
        <end position="176"/>
    </location>
</feature>
<feature type="compositionally biased region" description="Low complexity" evidence="3">
    <location>
        <begin position="88"/>
        <end position="105"/>
    </location>
</feature>
<dbReference type="InterPro" id="IPR013087">
    <property type="entry name" value="Znf_C2H2_type"/>
</dbReference>
<sequence>MDKHDRPYKCMEPECNKMPGFTYSGGLLRHQREVHKMHTPPKRLMCPYPDCRRSTGNGFARHENLKEHLRRLHRGIDPIIQDREHSASGQSGQSGQFGPSGQSVQEQDGPCPTMISMDEQRPRKRNWSSNGPGSELSESMDLISLQEEVAHLRKQNEMKDARLSELEQLVEELQRQLSQPYMRKIS</sequence>
<dbReference type="GO" id="GO:0003677">
    <property type="term" value="F:DNA binding"/>
    <property type="evidence" value="ECO:0007669"/>
    <property type="project" value="UniProtKB-KW"/>
</dbReference>
<dbReference type="OrthoDB" id="5305647at2759"/>
<proteinExistence type="predicted"/>
<keyword evidence="1" id="KW-0862">Zinc</keyword>
<dbReference type="VEuPathDB" id="FungiDB:AAP_05010"/>
<feature type="domain" description="C2H2-type" evidence="4">
    <location>
        <begin position="49"/>
        <end position="78"/>
    </location>
</feature>
<dbReference type="PROSITE" id="PS50157">
    <property type="entry name" value="ZINC_FINGER_C2H2_2"/>
    <property type="match status" value="1"/>
</dbReference>
<dbReference type="Pfam" id="PF26176">
    <property type="entry name" value="zf_C2H2_17_2"/>
    <property type="match status" value="1"/>
</dbReference>
<keyword evidence="2" id="KW-0175">Coiled coil</keyword>
<feature type="region of interest" description="Disordered" evidence="3">
    <location>
        <begin position="84"/>
        <end position="142"/>
    </location>
</feature>
<reference evidence="5 6" key="1">
    <citation type="journal article" date="2016" name="Genome Biol. Evol.">
        <title>Divergent and convergent evolution of fungal pathogenicity.</title>
        <authorList>
            <person name="Shang Y."/>
            <person name="Xiao G."/>
            <person name="Zheng P."/>
            <person name="Cen K."/>
            <person name="Zhan S."/>
            <person name="Wang C."/>
        </authorList>
    </citation>
    <scope>NUCLEOTIDE SEQUENCE [LARGE SCALE GENOMIC DNA]</scope>
    <source>
        <strain evidence="5 6">ARSEF 7405</strain>
    </source>
</reference>
<evidence type="ECO:0000313" key="6">
    <source>
        <dbReference type="Proteomes" id="UP000242877"/>
    </source>
</evidence>
<comment type="caution">
    <text evidence="5">The sequence shown here is derived from an EMBL/GenBank/DDBJ whole genome shotgun (WGS) entry which is preliminary data.</text>
</comment>
<dbReference type="InterPro" id="IPR059009">
    <property type="entry name" value="Znf_C2H2_17_1st"/>
</dbReference>
<keyword evidence="6" id="KW-1185">Reference proteome</keyword>
<dbReference type="Pfam" id="PF26177">
    <property type="entry name" value="zf_C2H2_17_1st"/>
    <property type="match status" value="1"/>
</dbReference>
<evidence type="ECO:0000313" key="5">
    <source>
        <dbReference type="EMBL" id="KZZ88438.1"/>
    </source>
</evidence>
<gene>
    <name evidence="5" type="ORF">AAP_05010</name>
</gene>
<keyword evidence="1" id="KW-0863">Zinc-finger</keyword>
<dbReference type="EMBL" id="AZGZ01000026">
    <property type="protein sequence ID" value="KZZ88438.1"/>
    <property type="molecule type" value="Genomic_DNA"/>
</dbReference>
<keyword evidence="5" id="KW-0238">DNA-binding</keyword>
<dbReference type="InterPro" id="IPR059095">
    <property type="entry name" value="Znf_C2H2_17_2nd"/>
</dbReference>
<dbReference type="SMART" id="SM00355">
    <property type="entry name" value="ZnF_C2H2"/>
    <property type="match status" value="2"/>
</dbReference>
<keyword evidence="1" id="KW-0479">Metal-binding</keyword>
<evidence type="ECO:0000256" key="1">
    <source>
        <dbReference type="PROSITE-ProRule" id="PRU00042"/>
    </source>
</evidence>
<protein>
    <submittedName>
        <fullName evidence="5">Zinc finger, C2H2-type/integrase, DNA-binding protein</fullName>
    </submittedName>
</protein>
<dbReference type="AlphaFoldDB" id="A0A167W5W6"/>
<dbReference type="Proteomes" id="UP000242877">
    <property type="component" value="Unassembled WGS sequence"/>
</dbReference>
<dbReference type="Gene3D" id="3.30.160.60">
    <property type="entry name" value="Classic Zinc Finger"/>
    <property type="match status" value="2"/>
</dbReference>
<evidence type="ECO:0000256" key="2">
    <source>
        <dbReference type="SAM" id="Coils"/>
    </source>
</evidence>